<dbReference type="EMBL" id="ML208314">
    <property type="protein sequence ID" value="TFK70384.1"/>
    <property type="molecule type" value="Genomic_DNA"/>
</dbReference>
<evidence type="ECO:0000313" key="2">
    <source>
        <dbReference type="Proteomes" id="UP000308600"/>
    </source>
</evidence>
<reference evidence="1 2" key="1">
    <citation type="journal article" date="2019" name="Nat. Ecol. Evol.">
        <title>Megaphylogeny resolves global patterns of mushroom evolution.</title>
        <authorList>
            <person name="Varga T."/>
            <person name="Krizsan K."/>
            <person name="Foldi C."/>
            <person name="Dima B."/>
            <person name="Sanchez-Garcia M."/>
            <person name="Sanchez-Ramirez S."/>
            <person name="Szollosi G.J."/>
            <person name="Szarkandi J.G."/>
            <person name="Papp V."/>
            <person name="Albert L."/>
            <person name="Andreopoulos W."/>
            <person name="Angelini C."/>
            <person name="Antonin V."/>
            <person name="Barry K.W."/>
            <person name="Bougher N.L."/>
            <person name="Buchanan P."/>
            <person name="Buyck B."/>
            <person name="Bense V."/>
            <person name="Catcheside P."/>
            <person name="Chovatia M."/>
            <person name="Cooper J."/>
            <person name="Damon W."/>
            <person name="Desjardin D."/>
            <person name="Finy P."/>
            <person name="Geml J."/>
            <person name="Haridas S."/>
            <person name="Hughes K."/>
            <person name="Justo A."/>
            <person name="Karasinski D."/>
            <person name="Kautmanova I."/>
            <person name="Kiss B."/>
            <person name="Kocsube S."/>
            <person name="Kotiranta H."/>
            <person name="LaButti K.M."/>
            <person name="Lechner B.E."/>
            <person name="Liimatainen K."/>
            <person name="Lipzen A."/>
            <person name="Lukacs Z."/>
            <person name="Mihaltcheva S."/>
            <person name="Morgado L.N."/>
            <person name="Niskanen T."/>
            <person name="Noordeloos M.E."/>
            <person name="Ohm R.A."/>
            <person name="Ortiz-Santana B."/>
            <person name="Ovrebo C."/>
            <person name="Racz N."/>
            <person name="Riley R."/>
            <person name="Savchenko A."/>
            <person name="Shiryaev A."/>
            <person name="Soop K."/>
            <person name="Spirin V."/>
            <person name="Szebenyi C."/>
            <person name="Tomsovsky M."/>
            <person name="Tulloss R.E."/>
            <person name="Uehling J."/>
            <person name="Grigoriev I.V."/>
            <person name="Vagvolgyi C."/>
            <person name="Papp T."/>
            <person name="Martin F.M."/>
            <person name="Miettinen O."/>
            <person name="Hibbett D.S."/>
            <person name="Nagy L.G."/>
        </authorList>
    </citation>
    <scope>NUCLEOTIDE SEQUENCE [LARGE SCALE GENOMIC DNA]</scope>
    <source>
        <strain evidence="1 2">NL-1719</strain>
    </source>
</reference>
<keyword evidence="2" id="KW-1185">Reference proteome</keyword>
<organism evidence="1 2">
    <name type="scientific">Pluteus cervinus</name>
    <dbReference type="NCBI Taxonomy" id="181527"/>
    <lineage>
        <taxon>Eukaryota</taxon>
        <taxon>Fungi</taxon>
        <taxon>Dikarya</taxon>
        <taxon>Basidiomycota</taxon>
        <taxon>Agaricomycotina</taxon>
        <taxon>Agaricomycetes</taxon>
        <taxon>Agaricomycetidae</taxon>
        <taxon>Agaricales</taxon>
        <taxon>Pluteineae</taxon>
        <taxon>Pluteaceae</taxon>
        <taxon>Pluteus</taxon>
    </lineage>
</organism>
<dbReference type="Proteomes" id="UP000308600">
    <property type="component" value="Unassembled WGS sequence"/>
</dbReference>
<accession>A0ACD3AYL7</accession>
<gene>
    <name evidence="1" type="ORF">BDN72DRAFT_877839</name>
</gene>
<proteinExistence type="predicted"/>
<name>A0ACD3AYL7_9AGAR</name>
<evidence type="ECO:0000313" key="1">
    <source>
        <dbReference type="EMBL" id="TFK70384.1"/>
    </source>
</evidence>
<protein>
    <submittedName>
        <fullName evidence="1">Uncharacterized protein</fullName>
    </submittedName>
</protein>
<sequence>MSTVNYSFSRLNAVSTSFFMRRAVGIIPFLQNSGQTTPGQLEDQNLERVGVAGVMSWVMVADTLALNWLPVKMGHEANTKKDIKDLPISCRCSVCGRNNIDLNAIDSKEWQVLNIQNHIQLVGRKSRVGDSRSVGRGGAHDCNGLKDIGRFDLRVAAGSETSPDIRLIAIERSSGYCFLRWID</sequence>